<feature type="domain" description="3-hydroxyacyl-CoA dehydrogenase NAD binding" evidence="2">
    <location>
        <begin position="80"/>
        <end position="254"/>
    </location>
</feature>
<evidence type="ECO:0000259" key="2">
    <source>
        <dbReference type="Pfam" id="PF02737"/>
    </source>
</evidence>
<dbReference type="Gene3D" id="3.40.50.720">
    <property type="entry name" value="NAD(P)-binding Rossmann-like Domain"/>
    <property type="match status" value="1"/>
</dbReference>
<proteinExistence type="predicted"/>
<feature type="region of interest" description="Disordered" evidence="1">
    <location>
        <begin position="1"/>
        <end position="72"/>
    </location>
</feature>
<feature type="compositionally biased region" description="Low complexity" evidence="1">
    <location>
        <begin position="57"/>
        <end position="68"/>
    </location>
</feature>
<dbReference type="PANTHER" id="PTHR48075:SF3">
    <property type="entry name" value="3-HYDROXYACYL-COA DEHYDROGENASE"/>
    <property type="match status" value="1"/>
</dbReference>
<gene>
    <name evidence="3" type="ORF">BO71DRAFT_418420</name>
</gene>
<dbReference type="STRING" id="1448320.A0A319DNR5"/>
<dbReference type="PANTHER" id="PTHR48075">
    <property type="entry name" value="3-HYDROXYACYL-COA DEHYDROGENASE FAMILY PROTEIN"/>
    <property type="match status" value="1"/>
</dbReference>
<accession>A0A319DNR5</accession>
<dbReference type="GO" id="GO:0016491">
    <property type="term" value="F:oxidoreductase activity"/>
    <property type="evidence" value="ECO:0007669"/>
    <property type="project" value="TreeGrafter"/>
</dbReference>
<dbReference type="AlphaFoldDB" id="A0A319DNR5"/>
<dbReference type="GO" id="GO:0006631">
    <property type="term" value="P:fatty acid metabolic process"/>
    <property type="evidence" value="ECO:0007669"/>
    <property type="project" value="InterPro"/>
</dbReference>
<organism evidence="3 4">
    <name type="scientific">Aspergillus ellipticus CBS 707.79</name>
    <dbReference type="NCBI Taxonomy" id="1448320"/>
    <lineage>
        <taxon>Eukaryota</taxon>
        <taxon>Fungi</taxon>
        <taxon>Dikarya</taxon>
        <taxon>Ascomycota</taxon>
        <taxon>Pezizomycotina</taxon>
        <taxon>Eurotiomycetes</taxon>
        <taxon>Eurotiomycetidae</taxon>
        <taxon>Eurotiales</taxon>
        <taxon>Aspergillaceae</taxon>
        <taxon>Aspergillus</taxon>
        <taxon>Aspergillus subgen. Circumdati</taxon>
    </lineage>
</organism>
<dbReference type="GO" id="GO:0070403">
    <property type="term" value="F:NAD+ binding"/>
    <property type="evidence" value="ECO:0007669"/>
    <property type="project" value="InterPro"/>
</dbReference>
<name>A0A319DNR5_9EURO</name>
<feature type="compositionally biased region" description="Polar residues" evidence="1">
    <location>
        <begin position="9"/>
        <end position="27"/>
    </location>
</feature>
<sequence length="270" mass="29673">MEAYPLQPGSPQSSARPISPQCSFQYQPTPSHHPPPPSHFTTPDSTPNDSQPPPSEPTTQLTTLAPLTPWTPPTSFPRPLAIIGAGDLGRRIASVFTAAGHTVHLRDPSPRALTSALTYISTHKSEYEKYILLPRAPGPCHAFNDLTSAVSNAWLAIETVPEQLALKVDVMGELDEKTPRDCILASNSSSFKTSFMVEKVCRERRPLVCNMHFTMPPRIRAVELMTNGETYLEVLSFLTWVLDDCGMMPVTARKEEGTGLVRSHCLNTVN</sequence>
<dbReference type="VEuPathDB" id="FungiDB:BO71DRAFT_418420"/>
<dbReference type="EMBL" id="KZ825849">
    <property type="protein sequence ID" value="PYH95717.1"/>
    <property type="molecule type" value="Genomic_DNA"/>
</dbReference>
<keyword evidence="4" id="KW-1185">Reference proteome</keyword>
<evidence type="ECO:0000313" key="3">
    <source>
        <dbReference type="EMBL" id="PYH95717.1"/>
    </source>
</evidence>
<dbReference type="InterPro" id="IPR006176">
    <property type="entry name" value="3-OHacyl-CoA_DH_NAD-bd"/>
</dbReference>
<protein>
    <submittedName>
        <fullName evidence="3">NAD(P)-binding protein</fullName>
    </submittedName>
</protein>
<dbReference type="Pfam" id="PF02737">
    <property type="entry name" value="3HCDH_N"/>
    <property type="match status" value="1"/>
</dbReference>
<dbReference type="SUPFAM" id="SSF51735">
    <property type="entry name" value="NAD(P)-binding Rossmann-fold domains"/>
    <property type="match status" value="1"/>
</dbReference>
<dbReference type="InterPro" id="IPR036291">
    <property type="entry name" value="NAD(P)-bd_dom_sf"/>
</dbReference>
<dbReference type="Proteomes" id="UP000247810">
    <property type="component" value="Unassembled WGS sequence"/>
</dbReference>
<dbReference type="OrthoDB" id="5958943at2759"/>
<evidence type="ECO:0000313" key="4">
    <source>
        <dbReference type="Proteomes" id="UP000247810"/>
    </source>
</evidence>
<evidence type="ECO:0000256" key="1">
    <source>
        <dbReference type="SAM" id="MobiDB-lite"/>
    </source>
</evidence>
<reference evidence="3 4" key="1">
    <citation type="submission" date="2018-02" db="EMBL/GenBank/DDBJ databases">
        <title>The genomes of Aspergillus section Nigri reveals drivers in fungal speciation.</title>
        <authorList>
            <consortium name="DOE Joint Genome Institute"/>
            <person name="Vesth T.C."/>
            <person name="Nybo J."/>
            <person name="Theobald S."/>
            <person name="Brandl J."/>
            <person name="Frisvad J.C."/>
            <person name="Nielsen K.F."/>
            <person name="Lyhne E.K."/>
            <person name="Kogle M.E."/>
            <person name="Kuo A."/>
            <person name="Riley R."/>
            <person name="Clum A."/>
            <person name="Nolan M."/>
            <person name="Lipzen A."/>
            <person name="Salamov A."/>
            <person name="Henrissat B."/>
            <person name="Wiebenga A."/>
            <person name="De vries R.P."/>
            <person name="Grigoriev I.V."/>
            <person name="Mortensen U.H."/>
            <person name="Andersen M.R."/>
            <person name="Baker S.E."/>
        </authorList>
    </citation>
    <scope>NUCLEOTIDE SEQUENCE [LARGE SCALE GENOMIC DNA]</scope>
    <source>
        <strain evidence="3 4">CBS 707.79</strain>
    </source>
</reference>